<dbReference type="EMBL" id="BSTK01000017">
    <property type="protein sequence ID" value="GLY90739.1"/>
    <property type="molecule type" value="Genomic_DNA"/>
</dbReference>
<reference evidence="1" key="1">
    <citation type="submission" date="2023-03" db="EMBL/GenBank/DDBJ databases">
        <title>Actinoallomurus iriomotensis NBRC 103684.</title>
        <authorList>
            <person name="Ichikawa N."/>
            <person name="Sato H."/>
            <person name="Tonouchi N."/>
        </authorList>
    </citation>
    <scope>NUCLEOTIDE SEQUENCE</scope>
    <source>
        <strain evidence="1">NBRC 103684</strain>
    </source>
</reference>
<protein>
    <recommendedName>
        <fullName evidence="3">DUF2795 domain-containing protein</fullName>
    </recommendedName>
</protein>
<proteinExistence type="predicted"/>
<comment type="caution">
    <text evidence="1">The sequence shown here is derived from an EMBL/GenBank/DDBJ whole genome shotgun (WGS) entry which is preliminary data.</text>
</comment>
<dbReference type="Pfam" id="PF11387">
    <property type="entry name" value="DUF2795"/>
    <property type="match status" value="1"/>
</dbReference>
<keyword evidence="2" id="KW-1185">Reference proteome</keyword>
<evidence type="ECO:0000313" key="2">
    <source>
        <dbReference type="Proteomes" id="UP001165074"/>
    </source>
</evidence>
<gene>
    <name evidence="1" type="ORF">Airi02_086680</name>
</gene>
<evidence type="ECO:0008006" key="3">
    <source>
        <dbReference type="Google" id="ProtNLM"/>
    </source>
</evidence>
<name>A0A9W6SBB5_9ACTN</name>
<dbReference type="InterPro" id="IPR021527">
    <property type="entry name" value="DUF2795"/>
</dbReference>
<dbReference type="Proteomes" id="UP001165074">
    <property type="component" value="Unassembled WGS sequence"/>
</dbReference>
<dbReference type="RefSeq" id="WP_285581848.1">
    <property type="nucleotide sequence ID" value="NZ_BSTK01000017.1"/>
</dbReference>
<dbReference type="AlphaFoldDB" id="A0A9W6SBB5"/>
<sequence>MAQDFIDVQKYLSGMSYPATKEQLVEHAKEKGAPENVLDELARLPEGEYDGPNRVSSAVAHT</sequence>
<evidence type="ECO:0000313" key="1">
    <source>
        <dbReference type="EMBL" id="GLY90739.1"/>
    </source>
</evidence>
<organism evidence="1 2">
    <name type="scientific">Actinoallomurus iriomotensis</name>
    <dbReference type="NCBI Taxonomy" id="478107"/>
    <lineage>
        <taxon>Bacteria</taxon>
        <taxon>Bacillati</taxon>
        <taxon>Actinomycetota</taxon>
        <taxon>Actinomycetes</taxon>
        <taxon>Streptosporangiales</taxon>
        <taxon>Thermomonosporaceae</taxon>
        <taxon>Actinoallomurus</taxon>
    </lineage>
</organism>
<accession>A0A9W6SBB5</accession>